<dbReference type="AlphaFoldDB" id="A0A1T3P722"/>
<feature type="compositionally biased region" description="Low complexity" evidence="1">
    <location>
        <begin position="44"/>
        <end position="60"/>
    </location>
</feature>
<name>A0A1T3P722_9ACTN</name>
<dbReference type="Gene3D" id="2.120.10.30">
    <property type="entry name" value="TolB, C-terminal domain"/>
    <property type="match status" value="1"/>
</dbReference>
<evidence type="ECO:0000313" key="5">
    <source>
        <dbReference type="Proteomes" id="UP000190037"/>
    </source>
</evidence>
<dbReference type="RefSeq" id="WP_078979207.1">
    <property type="nucleotide sequence ID" value="NZ_MWQN01000001.1"/>
</dbReference>
<protein>
    <submittedName>
        <fullName evidence="4">Glucose sorbosone dehydrogenase</fullName>
    </submittedName>
</protein>
<feature type="chain" id="PRO_5038751997" evidence="2">
    <location>
        <begin position="27"/>
        <end position="386"/>
    </location>
</feature>
<accession>A0A1T3P722</accession>
<sequence length="386" mass="40643">MRSRRPRAGWSSLVLVVALATGLTSCGGGGESDDHRVTPVRSATPVPGTGAPNVPAGPTATAPPEPVVAGELARDLNTPWGVAVLPDRDALVSSRDTGTITRFGPGTVPPVPVGTVPGSVHRGEGGLLGIAVSPRFATDHFLYAYLTTDRDNRIVRMTYVPGQPLGQPEVLLDGIPAGSNHNGGRIAFGPDGMLYAGTGEAGRKEAAQDKSSLGGKILRLTPEGRPAPGNPFPNSPVWSLGHRNVQGLAWDSTGRLWASEFGQDTWDELNLIRSGANYGWPEVEGAGDRPEYMNPVAQWATDDASPSGIAILGDVVYLAGLKGERLWRAPITGSTVGEPKAYFQGRYGRLRTVVAVGGELWLVTNTTDGRGTPRKGDDRILRLVLS</sequence>
<organism evidence="4 5">
    <name type="scientific">Embleya scabrispora</name>
    <dbReference type="NCBI Taxonomy" id="159449"/>
    <lineage>
        <taxon>Bacteria</taxon>
        <taxon>Bacillati</taxon>
        <taxon>Actinomycetota</taxon>
        <taxon>Actinomycetes</taxon>
        <taxon>Kitasatosporales</taxon>
        <taxon>Streptomycetaceae</taxon>
        <taxon>Embleya</taxon>
    </lineage>
</organism>
<dbReference type="EMBL" id="MWQN01000001">
    <property type="protein sequence ID" value="OPC84898.1"/>
    <property type="molecule type" value="Genomic_DNA"/>
</dbReference>
<evidence type="ECO:0000256" key="1">
    <source>
        <dbReference type="SAM" id="MobiDB-lite"/>
    </source>
</evidence>
<keyword evidence="5" id="KW-1185">Reference proteome</keyword>
<evidence type="ECO:0000313" key="4">
    <source>
        <dbReference type="EMBL" id="OPC84898.1"/>
    </source>
</evidence>
<comment type="caution">
    <text evidence="4">The sequence shown here is derived from an EMBL/GenBank/DDBJ whole genome shotgun (WGS) entry which is preliminary data.</text>
</comment>
<dbReference type="SUPFAM" id="SSF50952">
    <property type="entry name" value="Soluble quinoprotein glucose dehydrogenase"/>
    <property type="match status" value="1"/>
</dbReference>
<evidence type="ECO:0000259" key="3">
    <source>
        <dbReference type="Pfam" id="PF07995"/>
    </source>
</evidence>
<feature type="domain" description="Glucose/Sorbosone dehydrogenase" evidence="3">
    <location>
        <begin position="76"/>
        <end position="370"/>
    </location>
</feature>
<proteinExistence type="predicted"/>
<feature type="region of interest" description="Disordered" evidence="1">
    <location>
        <begin position="25"/>
        <end position="62"/>
    </location>
</feature>
<dbReference type="PROSITE" id="PS51257">
    <property type="entry name" value="PROKAR_LIPOPROTEIN"/>
    <property type="match status" value="1"/>
</dbReference>
<evidence type="ECO:0000256" key="2">
    <source>
        <dbReference type="SAM" id="SignalP"/>
    </source>
</evidence>
<dbReference type="PANTHER" id="PTHR19328">
    <property type="entry name" value="HEDGEHOG-INTERACTING PROTEIN"/>
    <property type="match status" value="1"/>
</dbReference>
<feature type="signal peptide" evidence="2">
    <location>
        <begin position="1"/>
        <end position="26"/>
    </location>
</feature>
<dbReference type="InterPro" id="IPR011042">
    <property type="entry name" value="6-blade_b-propeller_TolB-like"/>
</dbReference>
<dbReference type="Pfam" id="PF07995">
    <property type="entry name" value="GSDH"/>
    <property type="match status" value="1"/>
</dbReference>
<dbReference type="InterPro" id="IPR011041">
    <property type="entry name" value="Quinoprot_gluc/sorb_DH_b-prop"/>
</dbReference>
<dbReference type="Proteomes" id="UP000190037">
    <property type="component" value="Unassembled WGS sequence"/>
</dbReference>
<dbReference type="PANTHER" id="PTHR19328:SF13">
    <property type="entry name" value="HIPL1 PROTEIN"/>
    <property type="match status" value="1"/>
</dbReference>
<reference evidence="4 5" key="1">
    <citation type="submission" date="2017-03" db="EMBL/GenBank/DDBJ databases">
        <title>Draft genome sequence of Streptomyces scabrisporus NF3, endophyte isolated from Amphipterygium adstringens.</title>
        <authorList>
            <person name="Vazquez M."/>
            <person name="Ceapa C.D."/>
            <person name="Rodriguez Luna D."/>
            <person name="Sanchez Esquivel S."/>
        </authorList>
    </citation>
    <scope>NUCLEOTIDE SEQUENCE [LARGE SCALE GENOMIC DNA]</scope>
    <source>
        <strain evidence="4 5">NF3</strain>
    </source>
</reference>
<dbReference type="InterPro" id="IPR012938">
    <property type="entry name" value="Glc/Sorbosone_DH"/>
</dbReference>
<gene>
    <name evidence="4" type="ORF">B4N89_08595</name>
</gene>
<keyword evidence="2" id="KW-0732">Signal</keyword>
<dbReference type="OrthoDB" id="9770043at2"/>
<dbReference type="STRING" id="159449.B4N89_08595"/>